<gene>
    <name evidence="5" type="ORF">ACFQ3T_22020</name>
</gene>
<dbReference type="NCBIfam" id="TIGR01643">
    <property type="entry name" value="YD_repeat_2x"/>
    <property type="match status" value="8"/>
</dbReference>
<dbReference type="InterPro" id="IPR036844">
    <property type="entry name" value="Hint_dom_sf"/>
</dbReference>
<feature type="region of interest" description="Disordered" evidence="3">
    <location>
        <begin position="1595"/>
        <end position="1621"/>
    </location>
</feature>
<name>A0ABW3QYY3_9PSEU</name>
<proteinExistence type="predicted"/>
<dbReference type="InterPro" id="IPR022385">
    <property type="entry name" value="Rhs_assc_core"/>
</dbReference>
<feature type="region of interest" description="Disordered" evidence="3">
    <location>
        <begin position="651"/>
        <end position="674"/>
    </location>
</feature>
<comment type="caution">
    <text evidence="5">The sequence shown here is derived from an EMBL/GenBank/DDBJ whole genome shotgun (WGS) entry which is preliminary data.</text>
</comment>
<dbReference type="Pfam" id="PF05593">
    <property type="entry name" value="RHS_repeat"/>
    <property type="match status" value="5"/>
</dbReference>
<feature type="region of interest" description="Disordered" evidence="3">
    <location>
        <begin position="867"/>
        <end position="889"/>
    </location>
</feature>
<dbReference type="Pfam" id="PF14428">
    <property type="entry name" value="DddA-like"/>
    <property type="match status" value="1"/>
</dbReference>
<accession>A0ABW3QYY3</accession>
<dbReference type="RefSeq" id="WP_380725351.1">
    <property type="nucleotide sequence ID" value="NZ_JBHTLK010000124.1"/>
</dbReference>
<evidence type="ECO:0000313" key="5">
    <source>
        <dbReference type="EMBL" id="MFD1149819.1"/>
    </source>
</evidence>
<feature type="compositionally biased region" description="Polar residues" evidence="3">
    <location>
        <begin position="877"/>
        <end position="889"/>
    </location>
</feature>
<feature type="domain" description="Hint" evidence="4">
    <location>
        <begin position="1777"/>
        <end position="1878"/>
    </location>
</feature>
<dbReference type="Gene3D" id="2.170.16.10">
    <property type="entry name" value="Hedgehog/Intein (Hint) domain"/>
    <property type="match status" value="1"/>
</dbReference>
<keyword evidence="2" id="KW-0175">Coiled coil</keyword>
<dbReference type="CDD" id="cd00081">
    <property type="entry name" value="Hint"/>
    <property type="match status" value="1"/>
</dbReference>
<dbReference type="InterPro" id="IPR003587">
    <property type="entry name" value="Hint_dom_N"/>
</dbReference>
<feature type="compositionally biased region" description="Basic and acidic residues" evidence="3">
    <location>
        <begin position="651"/>
        <end position="661"/>
    </location>
</feature>
<dbReference type="Pfam" id="PF20148">
    <property type="entry name" value="DUF6531"/>
    <property type="match status" value="1"/>
</dbReference>
<dbReference type="Proteomes" id="UP001597168">
    <property type="component" value="Unassembled WGS sequence"/>
</dbReference>
<dbReference type="InterPro" id="IPR006530">
    <property type="entry name" value="YD"/>
</dbReference>
<evidence type="ECO:0000256" key="3">
    <source>
        <dbReference type="SAM" id="MobiDB-lite"/>
    </source>
</evidence>
<dbReference type="Gene3D" id="2.180.10.10">
    <property type="entry name" value="RHS repeat-associated core"/>
    <property type="match status" value="4"/>
</dbReference>
<evidence type="ECO:0000256" key="1">
    <source>
        <dbReference type="ARBA" id="ARBA00022737"/>
    </source>
</evidence>
<feature type="coiled-coil region" evidence="2">
    <location>
        <begin position="1709"/>
        <end position="1747"/>
    </location>
</feature>
<evidence type="ECO:0000259" key="4">
    <source>
        <dbReference type="SMART" id="SM00306"/>
    </source>
</evidence>
<feature type="region of interest" description="Disordered" evidence="3">
    <location>
        <begin position="206"/>
        <end position="230"/>
    </location>
</feature>
<evidence type="ECO:0000313" key="6">
    <source>
        <dbReference type="Proteomes" id="UP001597168"/>
    </source>
</evidence>
<protein>
    <submittedName>
        <fullName evidence="5">RHS repeat-associated core domain-containing protein</fullName>
    </submittedName>
</protein>
<dbReference type="InterPro" id="IPR050708">
    <property type="entry name" value="T6SS_VgrG/RHS"/>
</dbReference>
<dbReference type="PROSITE" id="PS50818">
    <property type="entry name" value="INTEIN_C_TER"/>
    <property type="match status" value="1"/>
</dbReference>
<dbReference type="InterPro" id="IPR031325">
    <property type="entry name" value="RHS_repeat"/>
</dbReference>
<reference evidence="6" key="1">
    <citation type="journal article" date="2019" name="Int. J. Syst. Evol. Microbiol.">
        <title>The Global Catalogue of Microorganisms (GCM) 10K type strain sequencing project: providing services to taxonomists for standard genome sequencing and annotation.</title>
        <authorList>
            <consortium name="The Broad Institute Genomics Platform"/>
            <consortium name="The Broad Institute Genome Sequencing Center for Infectious Disease"/>
            <person name="Wu L."/>
            <person name="Ma J."/>
        </authorList>
    </citation>
    <scope>NUCLEOTIDE SEQUENCE [LARGE SCALE GENOMIC DNA]</scope>
    <source>
        <strain evidence="6">CCUG 60214</strain>
    </source>
</reference>
<sequence>MTNRAVGWSNRVRWLASVSVLVVAASLLQPVTWARAAGAVPGVTPGAGPVDRPVPASARPDEAVPPEKWPPVVPAGVRAGGEPVRLSAEDWERVRKPGQAAAQAEEVFAGVLVRPGFSLGDTSLVAYFDVHDDVRPWSSWRARVFDAATGTEQASTVLPRSELQVPCGAVREFCRSFGSREGWALDPAKEYFVTLAAVLDEGGELVSAPSPKARPRTTVDPPPIPVEQTSGCGCGAALSTTGARQAFRGDGVNTATGAFTRIEPDLKMASIGVPFTSTRVYSSTLTQPGLFGPGWAWSYGMRVTPVDDGAMVLADDGAQVRYRLVDGAYQRPAGVRSTLRRTDAGWDLTTLTGVVHAFDGQGRLVSIRSPRGVGVSVGYTDTEITVTDASGRVARARVVDGLIRSITLPDHRKVQYEYDEAGRLAVYKDARAGQWRYGYSAEGRLTEVREPQPHRTTLVRNEYDPSGRMARQLDALGNATTFAWNAAEQEATTTDADGVVVRDGYRGNVLLHSRRGAGDTDNHRYDASLNRNLVVNGNHNQHESQHDANGNPIRRAAPQGFDEKTKYDDRNNPIEFTDANGNVWKNTYNEFNELVRSTDAENHSISHTYDERGLRTTSTDQRGKVTRYEYIAPGRPNSGLLAAVISPEGRRGEAEYDETGRRVASIDPRGTAPRADRHEFTTRFRYDAQDRVVEVREPGKRHSSRTEHDEVGRVVRTVNPEGVTIENRYLANGRLAAVTDHRKTTSITYTNAGRRGSVRIEMGRGEQDVVTAYRYNAKGMLHQVVSPRGNVPGAVEADFTTTYRYDANDNLVRISRPYPNGQVVHKDIKVDELDRTTSTVDEFNKPSTFDRDNTGRVTATKDTLGRSLTMGYDRNGRQTSTTDGGRNTTKWTYDEAGNKIRQETATGGVTTWTYSDDGLLLSATEPRGNVQGADRERFTTHFEYDLAGNRTKVIDPLDHVTVSTYDANNRLTSETDANNHTTHYRYREDNQIESVHAPDAKYHRHEPHGGATVYGYHADGLLATIRDPNHHVRRIDYDRAGRPTRTTDPLGRAVEATYDVESNLVAAITRGPHEHHLGDAERAKRTIVDTYDIVGRRVARALGDSGPKYSWAYDAKDRVTAYGDPLGVRKVSYDDENQITRVTREEAAGRSETFDYEYDARGNITSRAYPDGTRVTSGYDADSRLSELTVSGSGTGSRAGTWRFGYDVAGRRTTTTLPAATGLVERRDYDDAGRLTAIGTERGQGTGAPADVQDPISAYRLDLDPVGNPVKVTTTRGGVSEAVAYAYDPADRVASACYAATTCDEHAQAAGRIDYTYDLVGNRLSQKRTGTAGSDTTRYHYDAADQLVRRAVHQRHAGSAPDGEEHGERATFIDYDYDLNGNQTKAGRETFAYNLDNTLASATTGGRTTTFAYDATGLRLTATSGEGQAATTQRWSWDVNGTLPQIALDTTVNAAGATTERRGFAYGPDDEPLALLDAATGAHPYTHDWLGGVANMLSPSGVPEAGYDYDPFGNPRRGGTLAPGDPTGPANPLKFTGAYQDSSSGEGNYYLRARNYNPDTGRFTSTDPMPVPGPAISAYAYAENNPLSYTDPTGTVVDGGGGSGSASETGATEPTGPSPEDVAKAQQIQGKSLVDVILEASGQILMEFLGINDIVNCLKGDIGACVSMIIGALPWGKIFKAKKIAEAIFRAGKAVVTFFQELKWARAIIQGAEKAAEAAKAAAAAAAKAAAEKAAKARALAEEAARKAAAKAAERAKAVAAKAKAATKKKAPEKCETHSFPAGTLVLLADGTRKRIEHVKPGDTVLAADPAKGEGERRQVTRSIRTDHDKSYVDLVVRDDGGEHTVTATDDHPFWSAGRGRWVEARHLKPGDTLRTSAGTHVQVDAVRAYHGTHRTFDLTVDGVHTYFVVAGSVAVLVHNNSIPCQATMKAGVEKARQSADSFDRPGGMSGHAVLDDGSTFTLSSGGDGRNLRGDYVAPPGATGENFHHLETQTAALMRSTGLNAVLYITGSYGPCKYCVPAMRSMLPEGGRLLVVWQNEAGALRNRMFIGGPD</sequence>
<dbReference type="InterPro" id="IPR056823">
    <property type="entry name" value="TEN-like_YD-shell"/>
</dbReference>
<dbReference type="InterPro" id="IPR030934">
    <property type="entry name" value="Intein_C"/>
</dbReference>
<keyword evidence="6" id="KW-1185">Reference proteome</keyword>
<dbReference type="Pfam" id="PF07591">
    <property type="entry name" value="PT-HINT"/>
    <property type="match status" value="1"/>
</dbReference>
<dbReference type="SMART" id="SM00306">
    <property type="entry name" value="HintN"/>
    <property type="match status" value="1"/>
</dbReference>
<dbReference type="PANTHER" id="PTHR32305">
    <property type="match status" value="1"/>
</dbReference>
<keyword evidence="1" id="KW-0677">Repeat</keyword>
<dbReference type="InterPro" id="IPR032724">
    <property type="entry name" value="SCP1.201-like"/>
</dbReference>
<organism evidence="5 6">
    <name type="scientific">Saccharothrix hoggarensis</name>
    <dbReference type="NCBI Taxonomy" id="913853"/>
    <lineage>
        <taxon>Bacteria</taxon>
        <taxon>Bacillati</taxon>
        <taxon>Actinomycetota</taxon>
        <taxon>Actinomycetes</taxon>
        <taxon>Pseudonocardiales</taxon>
        <taxon>Pseudonocardiaceae</taxon>
        <taxon>Saccharothrix</taxon>
    </lineage>
</organism>
<feature type="region of interest" description="Disordered" evidence="3">
    <location>
        <begin position="42"/>
        <end position="76"/>
    </location>
</feature>
<evidence type="ECO:0000256" key="2">
    <source>
        <dbReference type="SAM" id="Coils"/>
    </source>
</evidence>
<dbReference type="Pfam" id="PF25023">
    <property type="entry name" value="TEN_YD-shell"/>
    <property type="match status" value="1"/>
</dbReference>
<dbReference type="PANTHER" id="PTHR32305:SF15">
    <property type="entry name" value="PROTEIN RHSA-RELATED"/>
    <property type="match status" value="1"/>
</dbReference>
<dbReference type="EMBL" id="JBHTLK010000124">
    <property type="protein sequence ID" value="MFD1149819.1"/>
    <property type="molecule type" value="Genomic_DNA"/>
</dbReference>
<dbReference type="NCBIfam" id="TIGR03696">
    <property type="entry name" value="Rhs_assc_core"/>
    <property type="match status" value="1"/>
</dbReference>
<dbReference type="SUPFAM" id="SSF51294">
    <property type="entry name" value="Hedgehog/intein (Hint) domain"/>
    <property type="match status" value="1"/>
</dbReference>
<dbReference type="InterPro" id="IPR045351">
    <property type="entry name" value="DUF6531"/>
</dbReference>